<name>A0A6A5SD16_9PLEO</name>
<dbReference type="AlphaFoldDB" id="A0A6A5SD16"/>
<evidence type="ECO:0000313" key="3">
    <source>
        <dbReference type="Proteomes" id="UP000800038"/>
    </source>
</evidence>
<accession>A0A6A5SD16</accession>
<dbReference type="Proteomes" id="UP000800038">
    <property type="component" value="Unassembled WGS sequence"/>
</dbReference>
<keyword evidence="3" id="KW-1185">Reference proteome</keyword>
<organism evidence="2 3">
    <name type="scientific">Clathrospora elynae</name>
    <dbReference type="NCBI Taxonomy" id="706981"/>
    <lineage>
        <taxon>Eukaryota</taxon>
        <taxon>Fungi</taxon>
        <taxon>Dikarya</taxon>
        <taxon>Ascomycota</taxon>
        <taxon>Pezizomycotina</taxon>
        <taxon>Dothideomycetes</taxon>
        <taxon>Pleosporomycetidae</taxon>
        <taxon>Pleosporales</taxon>
        <taxon>Diademaceae</taxon>
        <taxon>Clathrospora</taxon>
    </lineage>
</organism>
<reference evidence="2" key="1">
    <citation type="journal article" date="2020" name="Stud. Mycol.">
        <title>101 Dothideomycetes genomes: a test case for predicting lifestyles and emergence of pathogens.</title>
        <authorList>
            <person name="Haridas S."/>
            <person name="Albert R."/>
            <person name="Binder M."/>
            <person name="Bloem J."/>
            <person name="Labutti K."/>
            <person name="Salamov A."/>
            <person name="Andreopoulos B."/>
            <person name="Baker S."/>
            <person name="Barry K."/>
            <person name="Bills G."/>
            <person name="Bluhm B."/>
            <person name="Cannon C."/>
            <person name="Castanera R."/>
            <person name="Culley D."/>
            <person name="Daum C."/>
            <person name="Ezra D."/>
            <person name="Gonzalez J."/>
            <person name="Henrissat B."/>
            <person name="Kuo A."/>
            <person name="Liang C."/>
            <person name="Lipzen A."/>
            <person name="Lutzoni F."/>
            <person name="Magnuson J."/>
            <person name="Mondo S."/>
            <person name="Nolan M."/>
            <person name="Ohm R."/>
            <person name="Pangilinan J."/>
            <person name="Park H.-J."/>
            <person name="Ramirez L."/>
            <person name="Alfaro M."/>
            <person name="Sun H."/>
            <person name="Tritt A."/>
            <person name="Yoshinaga Y."/>
            <person name="Zwiers L.-H."/>
            <person name="Turgeon B."/>
            <person name="Goodwin S."/>
            <person name="Spatafora J."/>
            <person name="Crous P."/>
            <person name="Grigoriev I."/>
        </authorList>
    </citation>
    <scope>NUCLEOTIDE SEQUENCE</scope>
    <source>
        <strain evidence="2">CBS 161.51</strain>
    </source>
</reference>
<evidence type="ECO:0000256" key="1">
    <source>
        <dbReference type="SAM" id="MobiDB-lite"/>
    </source>
</evidence>
<dbReference type="EMBL" id="ML976103">
    <property type="protein sequence ID" value="KAF1938511.1"/>
    <property type="molecule type" value="Genomic_DNA"/>
</dbReference>
<feature type="compositionally biased region" description="Polar residues" evidence="1">
    <location>
        <begin position="14"/>
        <end position="23"/>
    </location>
</feature>
<evidence type="ECO:0000313" key="2">
    <source>
        <dbReference type="EMBL" id="KAF1938511.1"/>
    </source>
</evidence>
<feature type="compositionally biased region" description="Polar residues" evidence="1">
    <location>
        <begin position="36"/>
        <end position="55"/>
    </location>
</feature>
<protein>
    <submittedName>
        <fullName evidence="2">Uncharacterized protein</fullName>
    </submittedName>
</protein>
<sequence length="55" mass="6038">MLFDDKRLTRNGTTLAISATHSDPSARRSEPHPGIAQSNASNCSSLQQVQRIQPF</sequence>
<gene>
    <name evidence="2" type="ORF">EJ02DRAFT_457833</name>
</gene>
<feature type="region of interest" description="Disordered" evidence="1">
    <location>
        <begin position="14"/>
        <end position="55"/>
    </location>
</feature>
<proteinExistence type="predicted"/>